<gene>
    <name evidence="6" type="ORF">BU24DRAFT_416920</name>
</gene>
<reference evidence="6" key="1">
    <citation type="journal article" date="2020" name="Stud. Mycol.">
        <title>101 Dothideomycetes genomes: a test case for predicting lifestyles and emergence of pathogens.</title>
        <authorList>
            <person name="Haridas S."/>
            <person name="Albert R."/>
            <person name="Binder M."/>
            <person name="Bloem J."/>
            <person name="Labutti K."/>
            <person name="Salamov A."/>
            <person name="Andreopoulos B."/>
            <person name="Baker S."/>
            <person name="Barry K."/>
            <person name="Bills G."/>
            <person name="Bluhm B."/>
            <person name="Cannon C."/>
            <person name="Castanera R."/>
            <person name="Culley D."/>
            <person name="Daum C."/>
            <person name="Ezra D."/>
            <person name="Gonzalez J."/>
            <person name="Henrissat B."/>
            <person name="Kuo A."/>
            <person name="Liang C."/>
            <person name="Lipzen A."/>
            <person name="Lutzoni F."/>
            <person name="Magnuson J."/>
            <person name="Mondo S."/>
            <person name="Nolan M."/>
            <person name="Ohm R."/>
            <person name="Pangilinan J."/>
            <person name="Park H.-J."/>
            <person name="Ramirez L."/>
            <person name="Alfaro M."/>
            <person name="Sun H."/>
            <person name="Tritt A."/>
            <person name="Yoshinaga Y."/>
            <person name="Zwiers L.-H."/>
            <person name="Turgeon B."/>
            <person name="Goodwin S."/>
            <person name="Spatafora J."/>
            <person name="Crous P."/>
            <person name="Grigoriev I."/>
        </authorList>
    </citation>
    <scope>NUCLEOTIDE SEQUENCE</scope>
    <source>
        <strain evidence="6">CBS 175.79</strain>
    </source>
</reference>
<dbReference type="GeneID" id="54283979"/>
<evidence type="ECO:0000259" key="5">
    <source>
        <dbReference type="Pfam" id="PF07859"/>
    </source>
</evidence>
<dbReference type="PROSITE" id="PS01174">
    <property type="entry name" value="LIPASE_GDXG_SER"/>
    <property type="match status" value="1"/>
</dbReference>
<dbReference type="EMBL" id="ML978066">
    <property type="protein sequence ID" value="KAF2021263.1"/>
    <property type="molecule type" value="Genomic_DNA"/>
</dbReference>
<dbReference type="InterPro" id="IPR029058">
    <property type="entry name" value="AB_hydrolase_fold"/>
</dbReference>
<accession>A0A6A5Y7Q6</accession>
<dbReference type="PANTHER" id="PTHR48081:SF8">
    <property type="entry name" value="ALPHA_BETA HYDROLASE FOLD-3 DOMAIN-CONTAINING PROTEIN-RELATED"/>
    <property type="match status" value="1"/>
</dbReference>
<feature type="active site" evidence="3">
    <location>
        <position position="181"/>
    </location>
</feature>
<dbReference type="PANTHER" id="PTHR48081">
    <property type="entry name" value="AB HYDROLASE SUPERFAMILY PROTEIN C4A8.06C"/>
    <property type="match status" value="1"/>
</dbReference>
<evidence type="ECO:0000313" key="6">
    <source>
        <dbReference type="EMBL" id="KAF2021263.1"/>
    </source>
</evidence>
<dbReference type="InterPro" id="IPR013094">
    <property type="entry name" value="AB_hydrolase_3"/>
</dbReference>
<evidence type="ECO:0000313" key="7">
    <source>
        <dbReference type="Proteomes" id="UP000799778"/>
    </source>
</evidence>
<dbReference type="AlphaFoldDB" id="A0A6A5Y7Q6"/>
<dbReference type="InterPro" id="IPR033140">
    <property type="entry name" value="Lipase_GDXG_put_SER_AS"/>
</dbReference>
<dbReference type="Proteomes" id="UP000799778">
    <property type="component" value="Unassembled WGS sequence"/>
</dbReference>
<organism evidence="6 7">
    <name type="scientific">Aaosphaeria arxii CBS 175.79</name>
    <dbReference type="NCBI Taxonomy" id="1450172"/>
    <lineage>
        <taxon>Eukaryota</taxon>
        <taxon>Fungi</taxon>
        <taxon>Dikarya</taxon>
        <taxon>Ascomycota</taxon>
        <taxon>Pezizomycotina</taxon>
        <taxon>Dothideomycetes</taxon>
        <taxon>Pleosporomycetidae</taxon>
        <taxon>Pleosporales</taxon>
        <taxon>Pleosporales incertae sedis</taxon>
        <taxon>Aaosphaeria</taxon>
    </lineage>
</organism>
<proteinExistence type="inferred from homology"/>
<evidence type="ECO:0000256" key="4">
    <source>
        <dbReference type="SAM" id="MobiDB-lite"/>
    </source>
</evidence>
<protein>
    <submittedName>
        <fullName evidence="6">Alpha/beta-hydrolase</fullName>
    </submittedName>
</protein>
<evidence type="ECO:0000256" key="1">
    <source>
        <dbReference type="ARBA" id="ARBA00010515"/>
    </source>
</evidence>
<dbReference type="GO" id="GO:0016787">
    <property type="term" value="F:hydrolase activity"/>
    <property type="evidence" value="ECO:0007669"/>
    <property type="project" value="UniProtKB-KW"/>
</dbReference>
<dbReference type="OrthoDB" id="2152029at2759"/>
<dbReference type="InterPro" id="IPR050300">
    <property type="entry name" value="GDXG_lipolytic_enzyme"/>
</dbReference>
<dbReference type="SUPFAM" id="SSF53474">
    <property type="entry name" value="alpha/beta-Hydrolases"/>
    <property type="match status" value="1"/>
</dbReference>
<dbReference type="Pfam" id="PF07859">
    <property type="entry name" value="Abhydrolase_3"/>
    <property type="match status" value="1"/>
</dbReference>
<feature type="domain" description="Alpha/beta hydrolase fold-3" evidence="5">
    <location>
        <begin position="106"/>
        <end position="328"/>
    </location>
</feature>
<evidence type="ECO:0000256" key="3">
    <source>
        <dbReference type="PROSITE-ProRule" id="PRU10038"/>
    </source>
</evidence>
<keyword evidence="2 6" id="KW-0378">Hydrolase</keyword>
<dbReference type="RefSeq" id="XP_033389602.1">
    <property type="nucleotide sequence ID" value="XM_033526582.1"/>
</dbReference>
<dbReference type="Gene3D" id="3.40.50.1820">
    <property type="entry name" value="alpha/beta hydrolase"/>
    <property type="match status" value="1"/>
</dbReference>
<name>A0A6A5Y7Q6_9PLEO</name>
<comment type="similarity">
    <text evidence="1">Belongs to the 'GDXG' lipolytic enzyme family.</text>
</comment>
<feature type="region of interest" description="Disordered" evidence="4">
    <location>
        <begin position="1"/>
        <end position="24"/>
    </location>
</feature>
<sequence length="352" mass="39882">MATSTLDDLSTKMESSPIESGTNSSIRITHRSERYFYMHLVQIIVRRIRSHLVKPKKEQREGSIKLKPQKVIYRTCSVNHRTICDINIYDIIPKRTSEKTYVKRIYYFCGGGWQSPPSGQHWQVCAKLARQMPDTTISIVSYPLAPKNSASKSFPALLRLYRELLRQSEEDGHRVILAGDSSGGNIVLSLVLEALREDAMEAGGEISRDGKRSHTAHPTALMLVCPSTDLTRSNPDIEKLKHADPILTPDFIKETAGAWTGDWDPKDPRVSPLYADLSLLAKRGIKVHGVTGGYDILRPDAIMLREKLEKEGVHGEWLDWDKQMHCFVLTWPYGMREGREGVGWMVDVLKKE</sequence>
<keyword evidence="7" id="KW-1185">Reference proteome</keyword>
<evidence type="ECO:0000256" key="2">
    <source>
        <dbReference type="ARBA" id="ARBA00022801"/>
    </source>
</evidence>